<keyword evidence="2" id="KW-0812">Transmembrane</keyword>
<evidence type="ECO:0000256" key="2">
    <source>
        <dbReference type="SAM" id="Phobius"/>
    </source>
</evidence>
<evidence type="ECO:0000256" key="1">
    <source>
        <dbReference type="SAM" id="Coils"/>
    </source>
</evidence>
<dbReference type="Proteomes" id="UP000595933">
    <property type="component" value="Chromosome"/>
</dbReference>
<name>A0A9X7V248_9GAMM</name>
<accession>A0A9X7V248</accession>
<gene>
    <name evidence="3" type="ORF">I6H70_19245</name>
</gene>
<evidence type="ECO:0000313" key="4">
    <source>
        <dbReference type="Proteomes" id="UP000595933"/>
    </source>
</evidence>
<keyword evidence="2" id="KW-0472">Membrane</keyword>
<protein>
    <submittedName>
        <fullName evidence="3">Uncharacterized protein</fullName>
    </submittedName>
</protein>
<reference evidence="3 4" key="1">
    <citation type="submission" date="2020-12" db="EMBL/GenBank/DDBJ databases">
        <title>FDA dAtabase for Regulatory Grade micrObial Sequences (FDA-ARGOS): Supporting development and validation of Infectious Disease Dx tests.</title>
        <authorList>
            <person name="Sproer C."/>
            <person name="Gronow S."/>
            <person name="Severitt S."/>
            <person name="Schroder I."/>
            <person name="Tallon L."/>
            <person name="Sadzewicz L."/>
            <person name="Zhao X."/>
            <person name="Boylan J."/>
            <person name="Ott S."/>
            <person name="Bowen H."/>
            <person name="Vavikolanu K."/>
            <person name="Mehta A."/>
            <person name="Aluvathingal J."/>
            <person name="Nadendla S."/>
            <person name="Lowell S."/>
            <person name="Myers T."/>
            <person name="Yan Y."/>
            <person name="Sichtig H."/>
        </authorList>
    </citation>
    <scope>NUCLEOTIDE SEQUENCE [LARGE SCALE GENOMIC DNA]</scope>
    <source>
        <strain evidence="3 4">FDAARGOS_1013</strain>
    </source>
</reference>
<dbReference type="RefSeq" id="WP_200291408.1">
    <property type="nucleotide sequence ID" value="NZ_CP067013.1"/>
</dbReference>
<keyword evidence="1" id="KW-0175">Coiled coil</keyword>
<feature type="transmembrane region" description="Helical" evidence="2">
    <location>
        <begin position="22"/>
        <end position="40"/>
    </location>
</feature>
<dbReference type="AlphaFoldDB" id="A0A9X7V248"/>
<feature type="coiled-coil region" evidence="1">
    <location>
        <begin position="149"/>
        <end position="196"/>
    </location>
</feature>
<keyword evidence="2" id="KW-1133">Transmembrane helix</keyword>
<feature type="transmembrane region" description="Helical" evidence="2">
    <location>
        <begin position="55"/>
        <end position="77"/>
    </location>
</feature>
<evidence type="ECO:0000313" key="3">
    <source>
        <dbReference type="EMBL" id="QQN50636.1"/>
    </source>
</evidence>
<sequence>MTLSTPELQQCLGASRQRLQQALLLFLLGLFMLLAMQWLPTYSILLAGQQVESRWLYALLPALVLLVGLVAWGGYLFHRRQRRAYARTLAALNDVLQAQELPAARHALDAALPQARKSPLTRSVLDELQPKLDQHLDELTRQHLYRRLVAEVARTRRQCKQRLEEIKSRIPLIKAETTLRETHNRLQKRREQLSDQWKETYEKFSWWNKMKYSGGPDFSEIDQAIKRLNFMHRKLKTQHTEDFSRLDAHFSELNSRAEARITASQKQIEQFIAQEVTREQDNELPLKAALWLSALSVPVSLWDDFTTAGNIYDALRSVNGNYAGMSDAEIWLETLFLPAEQLAGLASLTKGAYFEQLVAADTGGTLFEHFNNPGTDIIIDGQAFQLKATASAAYVNSVDADIPVIATSEVAEQTRAIDSGYSNIELENSVDLALGGSVVDVKDTGVDALLAGVGGLGFFATIQGINHAGERYKNGGDGVEALFEGAGVAIEGTARALVGTAELGYKVLSSRPSRFIGRTLLAGLKKLDDKMMEAGKKPE</sequence>
<dbReference type="EMBL" id="CP067013">
    <property type="protein sequence ID" value="QQN50636.1"/>
    <property type="molecule type" value="Genomic_DNA"/>
</dbReference>
<proteinExistence type="predicted"/>
<organism evidence="3 4">
    <name type="scientific">Stutzerimonas balearica</name>
    <dbReference type="NCBI Taxonomy" id="74829"/>
    <lineage>
        <taxon>Bacteria</taxon>
        <taxon>Pseudomonadati</taxon>
        <taxon>Pseudomonadota</taxon>
        <taxon>Gammaproteobacteria</taxon>
        <taxon>Pseudomonadales</taxon>
        <taxon>Pseudomonadaceae</taxon>
        <taxon>Stutzerimonas</taxon>
    </lineage>
</organism>